<evidence type="ECO:0000313" key="1">
    <source>
        <dbReference type="EMBL" id="BAE89636.1"/>
    </source>
</evidence>
<organism evidence="1">
    <name type="scientific">Macaca fascicularis</name>
    <name type="common">Crab-eating macaque</name>
    <name type="synonym">Cynomolgus monkey</name>
    <dbReference type="NCBI Taxonomy" id="9541"/>
    <lineage>
        <taxon>Eukaryota</taxon>
        <taxon>Metazoa</taxon>
        <taxon>Chordata</taxon>
        <taxon>Craniata</taxon>
        <taxon>Vertebrata</taxon>
        <taxon>Euteleostomi</taxon>
        <taxon>Mammalia</taxon>
        <taxon>Eutheria</taxon>
        <taxon>Euarchontoglires</taxon>
        <taxon>Primates</taxon>
        <taxon>Haplorrhini</taxon>
        <taxon>Catarrhini</taxon>
        <taxon>Cercopithecidae</taxon>
        <taxon>Cercopithecinae</taxon>
        <taxon>Macaca</taxon>
    </lineage>
</organism>
<accession>I7G5W1</accession>
<dbReference type="EMBL" id="AB172574">
    <property type="protein sequence ID" value="BAE89636.1"/>
    <property type="molecule type" value="mRNA"/>
</dbReference>
<dbReference type="AlphaFoldDB" id="I7G5W1"/>
<reference evidence="1" key="1">
    <citation type="journal article" date="2007" name="PLoS Biol.">
        <title>Rate of evolution in brain-expressed genes in humans and other primates.</title>
        <authorList>
            <person name="Wang H.-Y."/>
            <person name="Chien H.-C."/>
            <person name="Osada N."/>
            <person name="Hashimoto K."/>
            <person name="Sugano S."/>
            <person name="Gojobori T."/>
            <person name="Chou C.-K."/>
            <person name="Tsai S.-F."/>
            <person name="Wu C.-I."/>
            <person name="Shen C.-K.J."/>
        </authorList>
    </citation>
    <scope>NUCLEOTIDE SEQUENCE</scope>
</reference>
<name>I7G5W1_MACFA</name>
<protein>
    <submittedName>
        <fullName evidence="1">Macaca fascicularis brain cDNA clone: QflA-18732, similar to human KIAA1680 protein (KIAA1680), mRNA, RefSeq: XM_376331.1</fullName>
    </submittedName>
</protein>
<sequence length="48" mass="5420">MYKNDLYISPRRYISKDMTPGGKSACFSDGSSGLFFSFLFLLCMCMCS</sequence>
<proteinExistence type="evidence at transcript level"/>